<dbReference type="Gene3D" id="3.30.470.20">
    <property type="entry name" value="ATP-grasp fold, B domain"/>
    <property type="match status" value="1"/>
</dbReference>
<dbReference type="PROSITE" id="PS50975">
    <property type="entry name" value="ATP_GRASP"/>
    <property type="match status" value="1"/>
</dbReference>
<keyword evidence="1" id="KW-0436">Ligase</keyword>
<dbReference type="PANTHER" id="PTHR43585:SF2">
    <property type="entry name" value="ATP-GRASP ENZYME FSQD"/>
    <property type="match status" value="1"/>
</dbReference>
<dbReference type="SUPFAM" id="SSF56059">
    <property type="entry name" value="Glutathione synthetase ATP-binding domain-like"/>
    <property type="match status" value="1"/>
</dbReference>
<evidence type="ECO:0000256" key="3">
    <source>
        <dbReference type="ARBA" id="ARBA00022840"/>
    </source>
</evidence>
<evidence type="ECO:0000256" key="1">
    <source>
        <dbReference type="ARBA" id="ARBA00022598"/>
    </source>
</evidence>
<protein>
    <submittedName>
        <fullName evidence="6">Acetyl-CoA carboxylase biotin carboxylase subunit family protein</fullName>
    </submittedName>
</protein>
<proteinExistence type="predicted"/>
<sequence>MPLYLTALNPTDAVTHGLLPAAARLGTEVVLLTDGPEAHRTAYADHPSPPLAVVPAAVRDAAAVAARVHALRRRFGPAEALFSNSDHLQTPTALAAELLDLPAKPWRATQRCKHKFLARRMLAAAGLDTVACAEIGPADDPDEVAAGLPYPAVVKPCEGVASEDVLLVTGADALRDRVAQIRARRPGAALLVEEFLPGTLRTYDTLGDGTALHHLGSWRTALGPPPHFAESRLDWDPVLPQPVQAHLRAQLAALGVGLGACHTEFVVHGDRARIIEVNYRLIGDTMDLVCAELLGFDLFATLIRLHRGEPLPSDLPDPTRLGRHARVDYVLADRAGRLADAPAEGVIELPDGIRLGHRLLRAVGTDAEWHGTNRDYLAVVHGIGPDARRVDAALDRFRATAAWPIESAAVHT</sequence>
<keyword evidence="2 4" id="KW-0547">Nucleotide-binding</keyword>
<dbReference type="PANTHER" id="PTHR43585">
    <property type="entry name" value="FUMIPYRROLE BIOSYNTHESIS PROTEIN C"/>
    <property type="match status" value="1"/>
</dbReference>
<gene>
    <name evidence="6" type="ORF">ACFQE5_05655</name>
</gene>
<dbReference type="Proteomes" id="UP001596302">
    <property type="component" value="Unassembled WGS sequence"/>
</dbReference>
<keyword evidence="7" id="KW-1185">Reference proteome</keyword>
<evidence type="ECO:0000259" key="5">
    <source>
        <dbReference type="PROSITE" id="PS50975"/>
    </source>
</evidence>
<name>A0ABW1IZ01_9PSEU</name>
<dbReference type="RefSeq" id="WP_379583552.1">
    <property type="nucleotide sequence ID" value="NZ_JBHSQW010000011.1"/>
</dbReference>
<dbReference type="InterPro" id="IPR052032">
    <property type="entry name" value="ATP-dep_AA_Ligase"/>
</dbReference>
<organism evidence="6 7">
    <name type="scientific">Pseudonocardia hispaniensis</name>
    <dbReference type="NCBI Taxonomy" id="904933"/>
    <lineage>
        <taxon>Bacteria</taxon>
        <taxon>Bacillati</taxon>
        <taxon>Actinomycetota</taxon>
        <taxon>Actinomycetes</taxon>
        <taxon>Pseudonocardiales</taxon>
        <taxon>Pseudonocardiaceae</taxon>
        <taxon>Pseudonocardia</taxon>
    </lineage>
</organism>
<evidence type="ECO:0000256" key="2">
    <source>
        <dbReference type="ARBA" id="ARBA00022741"/>
    </source>
</evidence>
<dbReference type="InterPro" id="IPR011761">
    <property type="entry name" value="ATP-grasp"/>
</dbReference>
<dbReference type="InterPro" id="IPR036291">
    <property type="entry name" value="NAD(P)-bd_dom_sf"/>
</dbReference>
<accession>A0ABW1IZ01</accession>
<keyword evidence="3 4" id="KW-0067">ATP-binding</keyword>
<evidence type="ECO:0000313" key="6">
    <source>
        <dbReference type="EMBL" id="MFC5993698.1"/>
    </source>
</evidence>
<feature type="domain" description="ATP-grasp" evidence="5">
    <location>
        <begin position="119"/>
        <end position="307"/>
    </location>
</feature>
<evidence type="ECO:0000313" key="7">
    <source>
        <dbReference type="Proteomes" id="UP001596302"/>
    </source>
</evidence>
<evidence type="ECO:0000256" key="4">
    <source>
        <dbReference type="PROSITE-ProRule" id="PRU00409"/>
    </source>
</evidence>
<reference evidence="7" key="1">
    <citation type="journal article" date="2019" name="Int. J. Syst. Evol. Microbiol.">
        <title>The Global Catalogue of Microorganisms (GCM) 10K type strain sequencing project: providing services to taxonomists for standard genome sequencing and annotation.</title>
        <authorList>
            <consortium name="The Broad Institute Genomics Platform"/>
            <consortium name="The Broad Institute Genome Sequencing Center for Infectious Disease"/>
            <person name="Wu L."/>
            <person name="Ma J."/>
        </authorList>
    </citation>
    <scope>NUCLEOTIDE SEQUENCE [LARGE SCALE GENOMIC DNA]</scope>
    <source>
        <strain evidence="7">CCM 8391</strain>
    </source>
</reference>
<dbReference type="SUPFAM" id="SSF51735">
    <property type="entry name" value="NAD(P)-binding Rossmann-fold domains"/>
    <property type="match status" value="1"/>
</dbReference>
<dbReference type="EMBL" id="JBHSQW010000011">
    <property type="protein sequence ID" value="MFC5993698.1"/>
    <property type="molecule type" value="Genomic_DNA"/>
</dbReference>
<comment type="caution">
    <text evidence="6">The sequence shown here is derived from an EMBL/GenBank/DDBJ whole genome shotgun (WGS) entry which is preliminary data.</text>
</comment>